<evidence type="ECO:0000256" key="1">
    <source>
        <dbReference type="ARBA" id="ARBA00022553"/>
    </source>
</evidence>
<dbReference type="GO" id="GO:0043565">
    <property type="term" value="F:sequence-specific DNA binding"/>
    <property type="evidence" value="ECO:0007669"/>
    <property type="project" value="InterPro"/>
</dbReference>
<dbReference type="PANTHER" id="PTHR43547">
    <property type="entry name" value="TWO-COMPONENT HISTIDINE KINASE"/>
    <property type="match status" value="1"/>
</dbReference>
<dbReference type="GO" id="GO:0003700">
    <property type="term" value="F:DNA-binding transcription factor activity"/>
    <property type="evidence" value="ECO:0007669"/>
    <property type="project" value="InterPro"/>
</dbReference>
<dbReference type="Gene3D" id="2.130.10.10">
    <property type="entry name" value="YVTN repeat-like/Quinoprotein amine dehydrogenase"/>
    <property type="match status" value="2"/>
</dbReference>
<dbReference type="PROSITE" id="PS50110">
    <property type="entry name" value="RESPONSE_REGULATORY"/>
    <property type="match status" value="1"/>
</dbReference>
<feature type="modified residue" description="4-aspartylphosphate" evidence="5">
    <location>
        <position position="504"/>
    </location>
</feature>
<dbReference type="PANTHER" id="PTHR43547:SF2">
    <property type="entry name" value="HYBRID SIGNAL TRANSDUCTION HISTIDINE KINASE C"/>
    <property type="match status" value="1"/>
</dbReference>
<dbReference type="SUPFAM" id="SSF63829">
    <property type="entry name" value="Calcium-dependent phosphotriesterase"/>
    <property type="match status" value="1"/>
</dbReference>
<dbReference type="Pfam" id="PF07494">
    <property type="entry name" value="Reg_prop"/>
    <property type="match status" value="2"/>
</dbReference>
<evidence type="ECO:0000256" key="5">
    <source>
        <dbReference type="PROSITE-ProRule" id="PRU00169"/>
    </source>
</evidence>
<dbReference type="SUPFAM" id="SSF101898">
    <property type="entry name" value="NHL repeat"/>
    <property type="match status" value="1"/>
</dbReference>
<organism evidence="8">
    <name type="scientific">Bacteroides faecis</name>
    <dbReference type="NCBI Taxonomy" id="674529"/>
    <lineage>
        <taxon>Bacteria</taxon>
        <taxon>Pseudomonadati</taxon>
        <taxon>Bacteroidota</taxon>
        <taxon>Bacteroidia</taxon>
        <taxon>Bacteroidales</taxon>
        <taxon>Bacteroidaceae</taxon>
        <taxon>Bacteroides</taxon>
    </lineage>
</organism>
<dbReference type="InterPro" id="IPR018060">
    <property type="entry name" value="HTH_AraC"/>
</dbReference>
<dbReference type="Pfam" id="PF12833">
    <property type="entry name" value="HTH_18"/>
    <property type="match status" value="1"/>
</dbReference>
<protein>
    <submittedName>
        <fullName evidence="8">Response regulator ArlR</fullName>
    </submittedName>
</protein>
<accession>A0A6N2X0N1</accession>
<dbReference type="InterPro" id="IPR015943">
    <property type="entry name" value="WD40/YVTN_repeat-like_dom_sf"/>
</dbReference>
<keyword evidence="3" id="KW-0238">DNA-binding</keyword>
<dbReference type="Pfam" id="PF00072">
    <property type="entry name" value="Response_reg"/>
    <property type="match status" value="1"/>
</dbReference>
<dbReference type="SUPFAM" id="SSF52172">
    <property type="entry name" value="CheY-like"/>
    <property type="match status" value="1"/>
</dbReference>
<sequence>MLVSLLLLQLCISSYAQIERTREFVNFDKGGAFVHCFFQDEKGVIWMGTSNGLSMFDGQKVCRHKVLDGSDVLKGTFIYCTLKQDDVHFYLGTEKGLYLLDLKSDTCQLLSSPTMSIRAIEQMNDSVILLGTLNGLIKYDTGRNTFQPVDKIPQLPTNPIVRLDKSRFLIANYQGLYLYDESADTYEYLSVPSEESSLILSLEVDSANRWVWIGRENGLWKYDISSGKFTRITPFPHTPVKNMHISADGLLWLGTDNGLYIYDESLNRYEHAVHSSQNTKSLVNNIIWHIFEDRDGNIWLGTGSGISLYYNSHMVETYSWDSLVRSDEGNDIYCIYRDSLDNYWWGGSNGLCYYNPAKNKSLWFKMNRGKYSISHNRIRHIYEDWDKDLWIATDGGINRFDYATETFENYQIADSTHTRNANWTYYINGDNHSNLYLVAYCGGVFVVNKEKLLSQKGKLYVADENYYHHSGENSLHNAECLLAYNGKKGMEMALQYSPDVIIADIMMPVMNGVEMVKQLKANLTTSTIPVIMLTAKDDKKTEYNLLSLGIEAFISKPFDIKELVAHIDRILRNKYRLVRKLKEEGISLETDTVITESPDEKFLTYITEVIEQNLSNSDLNVTRLSELSGYHSKQIYRRVKQLTGYTTVEYIKGIRMKKAAMLLAKKQFMISEVMYMVGFSDSSYFSKCFVEKYGKTPRQYMENM</sequence>
<evidence type="ECO:0000259" key="7">
    <source>
        <dbReference type="PROSITE" id="PS50110"/>
    </source>
</evidence>
<dbReference type="SMART" id="SM00448">
    <property type="entry name" value="REC"/>
    <property type="match status" value="1"/>
</dbReference>
<dbReference type="InterPro" id="IPR009057">
    <property type="entry name" value="Homeodomain-like_sf"/>
</dbReference>
<dbReference type="GO" id="GO:0000155">
    <property type="term" value="F:phosphorelay sensor kinase activity"/>
    <property type="evidence" value="ECO:0007669"/>
    <property type="project" value="TreeGrafter"/>
</dbReference>
<dbReference type="SUPFAM" id="SSF46689">
    <property type="entry name" value="Homeodomain-like"/>
    <property type="match status" value="1"/>
</dbReference>
<dbReference type="AlphaFoldDB" id="A0A6N2X0N1"/>
<dbReference type="InterPro" id="IPR001789">
    <property type="entry name" value="Sig_transdc_resp-reg_receiver"/>
</dbReference>
<dbReference type="InterPro" id="IPR020449">
    <property type="entry name" value="Tscrpt_reg_AraC-type_HTH"/>
</dbReference>
<dbReference type="InterPro" id="IPR011006">
    <property type="entry name" value="CheY-like_superfamily"/>
</dbReference>
<feature type="domain" description="HTH araC/xylS-type" evidence="6">
    <location>
        <begin position="604"/>
        <end position="703"/>
    </location>
</feature>
<keyword evidence="2" id="KW-0805">Transcription regulation</keyword>
<gene>
    <name evidence="8" type="primary">arlR</name>
    <name evidence="8" type="ORF">BFLFYP10_03677</name>
</gene>
<evidence type="ECO:0000259" key="6">
    <source>
        <dbReference type="PROSITE" id="PS01124"/>
    </source>
</evidence>
<keyword evidence="1 5" id="KW-0597">Phosphoprotein</keyword>
<dbReference type="SMART" id="SM00342">
    <property type="entry name" value="HTH_ARAC"/>
    <property type="match status" value="1"/>
</dbReference>
<evidence type="ECO:0000313" key="8">
    <source>
        <dbReference type="EMBL" id="VYT47380.1"/>
    </source>
</evidence>
<evidence type="ECO:0000256" key="2">
    <source>
        <dbReference type="ARBA" id="ARBA00023015"/>
    </source>
</evidence>
<dbReference type="PRINTS" id="PR00032">
    <property type="entry name" value="HTHARAC"/>
</dbReference>
<dbReference type="Gene3D" id="3.40.50.2300">
    <property type="match status" value="1"/>
</dbReference>
<dbReference type="Gene3D" id="1.10.10.60">
    <property type="entry name" value="Homeodomain-like"/>
    <property type="match status" value="2"/>
</dbReference>
<proteinExistence type="predicted"/>
<evidence type="ECO:0000256" key="3">
    <source>
        <dbReference type="ARBA" id="ARBA00023125"/>
    </source>
</evidence>
<reference evidence="8" key="1">
    <citation type="submission" date="2019-11" db="EMBL/GenBank/DDBJ databases">
        <authorList>
            <person name="Feng L."/>
        </authorList>
    </citation>
    <scope>NUCLEOTIDE SEQUENCE</scope>
    <source>
        <strain evidence="8">BfaecisLFYP10</strain>
    </source>
</reference>
<dbReference type="EMBL" id="CACRSZ010000080">
    <property type="protein sequence ID" value="VYT47380.1"/>
    <property type="molecule type" value="Genomic_DNA"/>
</dbReference>
<keyword evidence="4" id="KW-0804">Transcription</keyword>
<name>A0A6N2X0N1_9BACE</name>
<dbReference type="InterPro" id="IPR011110">
    <property type="entry name" value="Reg_prop"/>
</dbReference>
<feature type="domain" description="Response regulatory" evidence="7">
    <location>
        <begin position="443"/>
        <end position="571"/>
    </location>
</feature>
<dbReference type="PROSITE" id="PS01124">
    <property type="entry name" value="HTH_ARAC_FAMILY_2"/>
    <property type="match status" value="1"/>
</dbReference>
<evidence type="ECO:0000256" key="4">
    <source>
        <dbReference type="ARBA" id="ARBA00023163"/>
    </source>
</evidence>